<evidence type="ECO:0000313" key="2">
    <source>
        <dbReference type="Proteomes" id="UP000237846"/>
    </source>
</evidence>
<accession>A0A2T0PVM9</accession>
<gene>
    <name evidence="1" type="ORF">CLV72_109204</name>
</gene>
<dbReference type="Proteomes" id="UP000237846">
    <property type="component" value="Unassembled WGS sequence"/>
</dbReference>
<keyword evidence="2" id="KW-1185">Reference proteome</keyword>
<name>A0A2T0PVM9_9ACTN</name>
<dbReference type="EMBL" id="PVZC01000009">
    <property type="protein sequence ID" value="PRX95595.1"/>
    <property type="molecule type" value="Genomic_DNA"/>
</dbReference>
<proteinExistence type="predicted"/>
<organism evidence="1 2">
    <name type="scientific">Allonocardiopsis opalescens</name>
    <dbReference type="NCBI Taxonomy" id="1144618"/>
    <lineage>
        <taxon>Bacteria</taxon>
        <taxon>Bacillati</taxon>
        <taxon>Actinomycetota</taxon>
        <taxon>Actinomycetes</taxon>
        <taxon>Streptosporangiales</taxon>
        <taxon>Allonocardiopsis</taxon>
    </lineage>
</organism>
<evidence type="ECO:0000313" key="1">
    <source>
        <dbReference type="EMBL" id="PRX95595.1"/>
    </source>
</evidence>
<protein>
    <submittedName>
        <fullName evidence="1">Uncharacterized protein</fullName>
    </submittedName>
</protein>
<reference evidence="1 2" key="1">
    <citation type="submission" date="2018-03" db="EMBL/GenBank/DDBJ databases">
        <title>Genomic Encyclopedia of Archaeal and Bacterial Type Strains, Phase II (KMG-II): from individual species to whole genera.</title>
        <authorList>
            <person name="Goeker M."/>
        </authorList>
    </citation>
    <scope>NUCLEOTIDE SEQUENCE [LARGE SCALE GENOMIC DNA]</scope>
    <source>
        <strain evidence="1 2">DSM 45601</strain>
    </source>
</reference>
<dbReference type="RefSeq" id="WP_106251809.1">
    <property type="nucleotide sequence ID" value="NZ_PVZC01000009.1"/>
</dbReference>
<comment type="caution">
    <text evidence="1">The sequence shown here is derived from an EMBL/GenBank/DDBJ whole genome shotgun (WGS) entry which is preliminary data.</text>
</comment>
<sequence>MTKPYIHTDPDGDTLGVIASASRDGRAYVWIGGGDDPRLEEYVVTVTASTAPRLAEAILTAAGRRDVSLVAGAAYGRMRLTLAALLGESDADVDPTDATHWQRAMTALEELHHRIASRDRELDRLRGALAQAHRAAEDPARCGATWTPLAGGKPWSCTLDAGHTGLHQDDIHIRYGGPAAPVRTPAPGGEG</sequence>
<dbReference type="AlphaFoldDB" id="A0A2T0PVM9"/>